<keyword evidence="3" id="KW-1185">Reference proteome</keyword>
<dbReference type="EMBL" id="FTNI01000023">
    <property type="protein sequence ID" value="SIS02737.1"/>
    <property type="molecule type" value="Genomic_DNA"/>
</dbReference>
<organism evidence="2 3">
    <name type="scientific">Microbispora rosea</name>
    <dbReference type="NCBI Taxonomy" id="58117"/>
    <lineage>
        <taxon>Bacteria</taxon>
        <taxon>Bacillati</taxon>
        <taxon>Actinomycetota</taxon>
        <taxon>Actinomycetes</taxon>
        <taxon>Streptosporangiales</taxon>
        <taxon>Streptosporangiaceae</taxon>
        <taxon>Microbispora</taxon>
    </lineage>
</organism>
<reference evidence="3" key="1">
    <citation type="submission" date="2017-01" db="EMBL/GenBank/DDBJ databases">
        <authorList>
            <person name="Varghese N."/>
            <person name="Submissions S."/>
        </authorList>
    </citation>
    <scope>NUCLEOTIDE SEQUENCE [LARGE SCALE GENOMIC DNA]</scope>
    <source>
        <strain evidence="3">ATCC 12950</strain>
    </source>
</reference>
<evidence type="ECO:0000313" key="2">
    <source>
        <dbReference type="EMBL" id="SIS02737.1"/>
    </source>
</evidence>
<dbReference type="STRING" id="58117.SAMN05421833_123113"/>
<gene>
    <name evidence="2" type="ORF">SAMN05421833_123113</name>
</gene>
<dbReference type="AlphaFoldDB" id="A0A1N7FR20"/>
<feature type="transmembrane region" description="Helical" evidence="1">
    <location>
        <begin position="103"/>
        <end position="125"/>
    </location>
</feature>
<keyword evidence="1" id="KW-1133">Transmembrane helix</keyword>
<sequence>MGGAMPKRYFSRVSPFPEAGICTRVTRTVVPPAIPAAASLLLAALWGFAVFGDWSTQAFCTTSLGPPPGCADRIASVVALSVMVGVVAVCATGVAWFARRESLYGVAVAAWVVALGVLFVGGLTAQ</sequence>
<evidence type="ECO:0000313" key="3">
    <source>
        <dbReference type="Proteomes" id="UP000186096"/>
    </source>
</evidence>
<feature type="transmembrane region" description="Helical" evidence="1">
    <location>
        <begin position="74"/>
        <end position="96"/>
    </location>
</feature>
<evidence type="ECO:0000256" key="1">
    <source>
        <dbReference type="SAM" id="Phobius"/>
    </source>
</evidence>
<protein>
    <submittedName>
        <fullName evidence="2">Uncharacterized protein</fullName>
    </submittedName>
</protein>
<keyword evidence="1" id="KW-0472">Membrane</keyword>
<name>A0A1N7FR20_9ACTN</name>
<accession>A0A1N7FR20</accession>
<keyword evidence="1" id="KW-0812">Transmembrane</keyword>
<feature type="transmembrane region" description="Helical" evidence="1">
    <location>
        <begin position="33"/>
        <end position="54"/>
    </location>
</feature>
<proteinExistence type="predicted"/>
<dbReference type="Proteomes" id="UP000186096">
    <property type="component" value="Unassembled WGS sequence"/>
</dbReference>